<feature type="compositionally biased region" description="Polar residues" evidence="1">
    <location>
        <begin position="1"/>
        <end position="20"/>
    </location>
</feature>
<gene>
    <name evidence="3" type="ORF">BAQU_1782</name>
</gene>
<feature type="transmembrane region" description="Helical" evidence="2">
    <location>
        <begin position="44"/>
        <end position="69"/>
    </location>
</feature>
<name>A0A261G2E8_9BIFI</name>
<keyword evidence="2" id="KW-0472">Membrane</keyword>
<dbReference type="Pfam" id="PF13196">
    <property type="entry name" value="DUF4012"/>
    <property type="match status" value="1"/>
</dbReference>
<evidence type="ECO:0000313" key="4">
    <source>
        <dbReference type="Proteomes" id="UP000216451"/>
    </source>
</evidence>
<protein>
    <recommendedName>
        <fullName evidence="5">Chemotaxis protein</fullName>
    </recommendedName>
</protein>
<keyword evidence="2" id="KW-1133">Transmembrane helix</keyword>
<proteinExistence type="predicted"/>
<evidence type="ECO:0000256" key="2">
    <source>
        <dbReference type="SAM" id="Phobius"/>
    </source>
</evidence>
<accession>A0A261G2E8</accession>
<keyword evidence="2" id="KW-0812">Transmembrane</keyword>
<dbReference type="Proteomes" id="UP000216451">
    <property type="component" value="Unassembled WGS sequence"/>
</dbReference>
<reference evidence="3 4" key="1">
    <citation type="journal article" date="2017" name="BMC Genomics">
        <title>Comparative genomic and phylogenomic analyses of the Bifidobacteriaceae family.</title>
        <authorList>
            <person name="Lugli G.A."/>
            <person name="Milani C."/>
            <person name="Turroni F."/>
            <person name="Duranti S."/>
            <person name="Mancabelli L."/>
            <person name="Mangifesta M."/>
            <person name="Ferrario C."/>
            <person name="Modesto M."/>
            <person name="Mattarelli P."/>
            <person name="Jiri K."/>
            <person name="van Sinderen D."/>
            <person name="Ventura M."/>
        </authorList>
    </citation>
    <scope>NUCLEOTIDE SEQUENCE [LARGE SCALE GENOMIC DNA]</scope>
    <source>
        <strain evidence="3 4">LMG 28769</strain>
    </source>
</reference>
<sequence length="618" mass="67732">MNVPTTQHFPRNGSFSGSTDESTERYSGRRRDRRRRRKKRGHSTLKWILGLSGLGLVLVVLVCGVLFAMSVMRVRGELKDAAALSGTLYEHVMSGEGEEVQADLNSLASHIDNAHRETSGVLWKVAARTPYFRDDITAVRLTVQALSTVSLTSFKPLEQVCEQFSVDDISFSEGTVSLPGLQEASPYLVQAHDGLVQANSIVSMIPTARVNELQSALSQFATLFSTVEHGLAVLSQVSQLAPPMLDLDNQGARNYLVLSQTNAELRARGGMPGSWGVIQVEHGTLTIQPFVSVGELPWLDEPVVPITLNEELLFTDKMGRMGQDMNFTPDFPRAGEIAKAMWEQRFQQKIDGVVAIDPVALQSLIGIVGEVSLSDGTKLTATNTQQTLLHDAYVNKAVSDQDEFFAEVAGRSFEKIMQYSGSVLDLMRAFSDATSGGHVLLWSAYDSEEELLRDTQIAGDLETEAERPQIGVFFSDQTQSKMDWYLKRDVSILNVTQDEDGSKEYKVRIALKNLMKPEEVATTPAYVLGDLPRGLSAGQIDTAILVYAPVYGSIVRTVMSDSSEIDSTTAHEGLHVGLKKVTLDPGESFEMIAYIQSSSTVTAEVELIQTPLTLTADE</sequence>
<organism evidence="3 4">
    <name type="scientific">Bifidobacterium aquikefiri</name>
    <dbReference type="NCBI Taxonomy" id="1653207"/>
    <lineage>
        <taxon>Bacteria</taxon>
        <taxon>Bacillati</taxon>
        <taxon>Actinomycetota</taxon>
        <taxon>Actinomycetes</taxon>
        <taxon>Bifidobacteriales</taxon>
        <taxon>Bifidobacteriaceae</taxon>
        <taxon>Bifidobacterium</taxon>
    </lineage>
</organism>
<comment type="caution">
    <text evidence="3">The sequence shown here is derived from an EMBL/GenBank/DDBJ whole genome shotgun (WGS) entry which is preliminary data.</text>
</comment>
<keyword evidence="4" id="KW-1185">Reference proteome</keyword>
<evidence type="ECO:0000313" key="3">
    <source>
        <dbReference type="EMBL" id="OZG65599.1"/>
    </source>
</evidence>
<dbReference type="InterPro" id="IPR025101">
    <property type="entry name" value="DUF4012"/>
</dbReference>
<evidence type="ECO:0008006" key="5">
    <source>
        <dbReference type="Google" id="ProtNLM"/>
    </source>
</evidence>
<dbReference type="EMBL" id="MWXA01000008">
    <property type="protein sequence ID" value="OZG65599.1"/>
    <property type="molecule type" value="Genomic_DNA"/>
</dbReference>
<dbReference type="AlphaFoldDB" id="A0A261G2E8"/>
<feature type="region of interest" description="Disordered" evidence="1">
    <location>
        <begin position="1"/>
        <end position="38"/>
    </location>
</feature>
<dbReference type="RefSeq" id="WP_094694866.1">
    <property type="nucleotide sequence ID" value="NZ_JBDNVV010000003.1"/>
</dbReference>
<evidence type="ECO:0000256" key="1">
    <source>
        <dbReference type="SAM" id="MobiDB-lite"/>
    </source>
</evidence>